<keyword evidence="18" id="KW-1185">Reference proteome</keyword>
<keyword evidence="8 13" id="KW-0694">RNA-binding</keyword>
<dbReference type="PROSITE" id="PS50158">
    <property type="entry name" value="ZF_CCHC"/>
    <property type="match status" value="1"/>
</dbReference>
<name>A0A8S9YI01_9TREM</name>
<evidence type="ECO:0000256" key="9">
    <source>
        <dbReference type="ARBA" id="ARBA00023187"/>
    </source>
</evidence>
<keyword evidence="4" id="KW-0479">Metal-binding</keyword>
<dbReference type="InterPro" id="IPR012677">
    <property type="entry name" value="Nucleotide-bd_a/b_plait_sf"/>
</dbReference>
<keyword evidence="6 12" id="KW-0863">Zinc-finger</keyword>
<dbReference type="EMBL" id="JTDE01005131">
    <property type="protein sequence ID" value="KAF7251350.1"/>
    <property type="molecule type" value="Genomic_DNA"/>
</dbReference>
<keyword evidence="7" id="KW-0862">Zinc</keyword>
<gene>
    <name evidence="17" type="ORF">EG68_08729</name>
</gene>
<feature type="compositionally biased region" description="Acidic residues" evidence="14">
    <location>
        <begin position="222"/>
        <end position="233"/>
    </location>
</feature>
<dbReference type="GO" id="GO:0003723">
    <property type="term" value="F:RNA binding"/>
    <property type="evidence" value="ECO:0007669"/>
    <property type="project" value="UniProtKB-UniRule"/>
</dbReference>
<feature type="compositionally biased region" description="Polar residues" evidence="14">
    <location>
        <begin position="198"/>
        <end position="207"/>
    </location>
</feature>
<evidence type="ECO:0000256" key="7">
    <source>
        <dbReference type="ARBA" id="ARBA00022833"/>
    </source>
</evidence>
<dbReference type="Proteomes" id="UP000822476">
    <property type="component" value="Unassembled WGS sequence"/>
</dbReference>
<feature type="region of interest" description="Disordered" evidence="14">
    <location>
        <begin position="131"/>
        <end position="233"/>
    </location>
</feature>
<feature type="domain" description="CCHC-type" evidence="16">
    <location>
        <begin position="106"/>
        <end position="120"/>
    </location>
</feature>
<dbReference type="PANTHER" id="PTHR46259">
    <property type="entry name" value="ZINC FINGER CCHC-TYPE AND RNA-BINDING MOTIF-CONTAINING PROTEIN 1"/>
    <property type="match status" value="1"/>
</dbReference>
<evidence type="ECO:0000256" key="4">
    <source>
        <dbReference type="ARBA" id="ARBA00022723"/>
    </source>
</evidence>
<protein>
    <recommendedName>
        <fullName evidence="2">Zinc finger CCHC-type and RNA-binding motif-containing protein 1</fullName>
    </recommendedName>
    <alternativeName>
        <fullName evidence="11">U11/U12 small nuclear ribonucleoprotein 31 kDa protein</fullName>
    </alternativeName>
</protein>
<dbReference type="GO" id="GO:0005689">
    <property type="term" value="C:U12-type spliceosomal complex"/>
    <property type="evidence" value="ECO:0007669"/>
    <property type="project" value="InterPro"/>
</dbReference>
<dbReference type="SMART" id="SM00360">
    <property type="entry name" value="RRM"/>
    <property type="match status" value="1"/>
</dbReference>
<evidence type="ECO:0000259" key="15">
    <source>
        <dbReference type="PROSITE" id="PS50102"/>
    </source>
</evidence>
<feature type="domain" description="RRM" evidence="15">
    <location>
        <begin position="10"/>
        <end position="88"/>
    </location>
</feature>
<accession>A0A8S9YI01</accession>
<dbReference type="SUPFAM" id="SSF57756">
    <property type="entry name" value="Retrovirus zinc finger-like domains"/>
    <property type="match status" value="1"/>
</dbReference>
<dbReference type="Gene3D" id="4.10.60.10">
    <property type="entry name" value="Zinc finger, CCHC-type"/>
    <property type="match status" value="1"/>
</dbReference>
<evidence type="ECO:0000256" key="13">
    <source>
        <dbReference type="PROSITE-ProRule" id="PRU00176"/>
    </source>
</evidence>
<evidence type="ECO:0000256" key="10">
    <source>
        <dbReference type="ARBA" id="ARBA00023242"/>
    </source>
</evidence>
<evidence type="ECO:0000313" key="18">
    <source>
        <dbReference type="Proteomes" id="UP000822476"/>
    </source>
</evidence>
<dbReference type="AlphaFoldDB" id="A0A8S9YI01"/>
<evidence type="ECO:0000313" key="17">
    <source>
        <dbReference type="EMBL" id="KAF7251350.1"/>
    </source>
</evidence>
<dbReference type="InterPro" id="IPR036875">
    <property type="entry name" value="Znf_CCHC_sf"/>
</dbReference>
<comment type="subcellular location">
    <subcellularLocation>
        <location evidence="1">Nucleus</location>
    </subcellularLocation>
</comment>
<dbReference type="GO" id="GO:0000398">
    <property type="term" value="P:mRNA splicing, via spliceosome"/>
    <property type="evidence" value="ECO:0007669"/>
    <property type="project" value="InterPro"/>
</dbReference>
<dbReference type="GO" id="GO:0008270">
    <property type="term" value="F:zinc ion binding"/>
    <property type="evidence" value="ECO:0007669"/>
    <property type="project" value="UniProtKB-KW"/>
</dbReference>
<evidence type="ECO:0000256" key="12">
    <source>
        <dbReference type="PROSITE-ProRule" id="PRU00047"/>
    </source>
</evidence>
<dbReference type="Pfam" id="PF00076">
    <property type="entry name" value="RRM_1"/>
    <property type="match status" value="1"/>
</dbReference>
<dbReference type="PROSITE" id="PS50102">
    <property type="entry name" value="RRM"/>
    <property type="match status" value="1"/>
</dbReference>
<dbReference type="InterPro" id="IPR044598">
    <property type="entry name" value="ZCRB1"/>
</dbReference>
<proteinExistence type="predicted"/>
<dbReference type="InterPro" id="IPR001878">
    <property type="entry name" value="Znf_CCHC"/>
</dbReference>
<dbReference type="FunFam" id="4.10.60.10:FF:000009">
    <property type="entry name" value="Zinc finger CCHC-type and RNA-binding motif-containing protein 1"/>
    <property type="match status" value="1"/>
</dbReference>
<dbReference type="OrthoDB" id="267048at2759"/>
<feature type="compositionally biased region" description="Acidic residues" evidence="14">
    <location>
        <begin position="172"/>
        <end position="185"/>
    </location>
</feature>
<comment type="caution">
    <text evidence="17">The sequence shown here is derived from an EMBL/GenBank/DDBJ whole genome shotgun (WGS) entry which is preliminary data.</text>
</comment>
<reference evidence="17" key="1">
    <citation type="submission" date="2019-07" db="EMBL/GenBank/DDBJ databases">
        <title>Annotation for the trematode Paragonimus miyazaki's.</title>
        <authorList>
            <person name="Choi Y.-J."/>
        </authorList>
    </citation>
    <scope>NUCLEOTIDE SEQUENCE</scope>
    <source>
        <strain evidence="17">Japan</strain>
    </source>
</reference>
<keyword evidence="3" id="KW-0507">mRNA processing</keyword>
<evidence type="ECO:0000256" key="5">
    <source>
        <dbReference type="ARBA" id="ARBA00022728"/>
    </source>
</evidence>
<dbReference type="InterPro" id="IPR000504">
    <property type="entry name" value="RRM_dom"/>
</dbReference>
<evidence type="ECO:0000256" key="6">
    <source>
        <dbReference type="ARBA" id="ARBA00022771"/>
    </source>
</evidence>
<keyword evidence="9" id="KW-0508">mRNA splicing</keyword>
<evidence type="ECO:0000256" key="2">
    <source>
        <dbReference type="ARBA" id="ARBA00015428"/>
    </source>
</evidence>
<dbReference type="PANTHER" id="PTHR46259:SF1">
    <property type="entry name" value="ZINC FINGER CCHC-TYPE AND RNA-BINDING MOTIF-CONTAINING PROTEIN 1"/>
    <property type="match status" value="1"/>
</dbReference>
<evidence type="ECO:0000256" key="11">
    <source>
        <dbReference type="ARBA" id="ARBA00032031"/>
    </source>
</evidence>
<dbReference type="Gene3D" id="3.30.70.330">
    <property type="match status" value="1"/>
</dbReference>
<dbReference type="CDD" id="cd12393">
    <property type="entry name" value="RRM_ZCRB1"/>
    <property type="match status" value="1"/>
</dbReference>
<evidence type="ECO:0000256" key="14">
    <source>
        <dbReference type="SAM" id="MobiDB-lite"/>
    </source>
</evidence>
<dbReference type="InterPro" id="IPR035979">
    <property type="entry name" value="RBD_domain_sf"/>
</dbReference>
<dbReference type="SUPFAM" id="SSF54928">
    <property type="entry name" value="RNA-binding domain, RBD"/>
    <property type="match status" value="1"/>
</dbReference>
<keyword evidence="5" id="KW-0747">Spliceosome</keyword>
<keyword evidence="10" id="KW-0539">Nucleus</keyword>
<feature type="compositionally biased region" description="Polar residues" evidence="14">
    <location>
        <begin position="159"/>
        <end position="169"/>
    </location>
</feature>
<sequence>MSGNLAPSKSTVYISNLPFSLTNNDIHQILLPYGKVVRITVVKDRESRRSKGVAFALFLDRNEARQCALKLNNSSLLGRTIKASIAKDNGRAAEFIRRREYPNKSRCYECGEFGHLSYKCSRNILGEREPPVKKKKIRKQAELNCSRSRESGGPVFSRAESSNSVTNGCINEPEEEDDEGEEPDLDSWSSAVIYEASLTDQSGSSASGGFARKKRIRPDSYFSDEEELEDDGT</sequence>
<evidence type="ECO:0000256" key="1">
    <source>
        <dbReference type="ARBA" id="ARBA00004123"/>
    </source>
</evidence>
<evidence type="ECO:0000259" key="16">
    <source>
        <dbReference type="PROSITE" id="PS50158"/>
    </source>
</evidence>
<evidence type="ECO:0000256" key="8">
    <source>
        <dbReference type="ARBA" id="ARBA00022884"/>
    </source>
</evidence>
<evidence type="ECO:0000256" key="3">
    <source>
        <dbReference type="ARBA" id="ARBA00022664"/>
    </source>
</evidence>
<dbReference type="InterPro" id="IPR034219">
    <property type="entry name" value="ZCRB1_RRM"/>
</dbReference>
<organism evidence="17 18">
    <name type="scientific">Paragonimus skrjabini miyazakii</name>
    <dbReference type="NCBI Taxonomy" id="59628"/>
    <lineage>
        <taxon>Eukaryota</taxon>
        <taxon>Metazoa</taxon>
        <taxon>Spiralia</taxon>
        <taxon>Lophotrochozoa</taxon>
        <taxon>Platyhelminthes</taxon>
        <taxon>Trematoda</taxon>
        <taxon>Digenea</taxon>
        <taxon>Plagiorchiida</taxon>
        <taxon>Troglotremata</taxon>
        <taxon>Troglotrematidae</taxon>
        <taxon>Paragonimus</taxon>
    </lineage>
</organism>